<feature type="compositionally biased region" description="Acidic residues" evidence="1">
    <location>
        <begin position="117"/>
        <end position="132"/>
    </location>
</feature>
<protein>
    <submittedName>
        <fullName evidence="2">Uncharacterized protein</fullName>
    </submittedName>
</protein>
<evidence type="ECO:0000313" key="3">
    <source>
        <dbReference type="Proteomes" id="UP001215598"/>
    </source>
</evidence>
<dbReference type="EMBL" id="JARKIB010000472">
    <property type="protein sequence ID" value="KAJ7705632.1"/>
    <property type="molecule type" value="Genomic_DNA"/>
</dbReference>
<reference evidence="2" key="1">
    <citation type="submission" date="2023-03" db="EMBL/GenBank/DDBJ databases">
        <title>Massive genome expansion in bonnet fungi (Mycena s.s.) driven by repeated elements and novel gene families across ecological guilds.</title>
        <authorList>
            <consortium name="Lawrence Berkeley National Laboratory"/>
            <person name="Harder C.B."/>
            <person name="Miyauchi S."/>
            <person name="Viragh M."/>
            <person name="Kuo A."/>
            <person name="Thoen E."/>
            <person name="Andreopoulos B."/>
            <person name="Lu D."/>
            <person name="Skrede I."/>
            <person name="Drula E."/>
            <person name="Henrissat B."/>
            <person name="Morin E."/>
            <person name="Kohler A."/>
            <person name="Barry K."/>
            <person name="LaButti K."/>
            <person name="Morin E."/>
            <person name="Salamov A."/>
            <person name="Lipzen A."/>
            <person name="Mereny Z."/>
            <person name="Hegedus B."/>
            <person name="Baldrian P."/>
            <person name="Stursova M."/>
            <person name="Weitz H."/>
            <person name="Taylor A."/>
            <person name="Grigoriev I.V."/>
            <person name="Nagy L.G."/>
            <person name="Martin F."/>
            <person name="Kauserud H."/>
        </authorList>
    </citation>
    <scope>NUCLEOTIDE SEQUENCE</scope>
    <source>
        <strain evidence="2">CBHHK182m</strain>
    </source>
</reference>
<accession>A0AAD7M8P3</accession>
<keyword evidence="3" id="KW-1185">Reference proteome</keyword>
<evidence type="ECO:0000313" key="2">
    <source>
        <dbReference type="EMBL" id="KAJ7705632.1"/>
    </source>
</evidence>
<name>A0AAD7M8P3_9AGAR</name>
<comment type="caution">
    <text evidence="2">The sequence shown here is derived from an EMBL/GenBank/DDBJ whole genome shotgun (WGS) entry which is preliminary data.</text>
</comment>
<feature type="region of interest" description="Disordered" evidence="1">
    <location>
        <begin position="34"/>
        <end position="65"/>
    </location>
</feature>
<dbReference type="Proteomes" id="UP001215598">
    <property type="component" value="Unassembled WGS sequence"/>
</dbReference>
<evidence type="ECO:0000256" key="1">
    <source>
        <dbReference type="SAM" id="MobiDB-lite"/>
    </source>
</evidence>
<gene>
    <name evidence="2" type="ORF">B0H16DRAFT_1747253</name>
</gene>
<dbReference type="AlphaFoldDB" id="A0AAD7M8P3"/>
<organism evidence="2 3">
    <name type="scientific">Mycena metata</name>
    <dbReference type="NCBI Taxonomy" id="1033252"/>
    <lineage>
        <taxon>Eukaryota</taxon>
        <taxon>Fungi</taxon>
        <taxon>Dikarya</taxon>
        <taxon>Basidiomycota</taxon>
        <taxon>Agaricomycotina</taxon>
        <taxon>Agaricomycetes</taxon>
        <taxon>Agaricomycetidae</taxon>
        <taxon>Agaricales</taxon>
        <taxon>Marasmiineae</taxon>
        <taxon>Mycenaceae</taxon>
        <taxon>Mycena</taxon>
    </lineage>
</organism>
<feature type="region of interest" description="Disordered" evidence="1">
    <location>
        <begin position="104"/>
        <end position="144"/>
    </location>
</feature>
<proteinExistence type="predicted"/>
<sequence length="469" mass="52535">MNLHVYACNGAFRNLLKLHGLNHVASNRAAITASDEDTQERYTKQGSQAASRYRKKVRAQNEAEDVSRRKVRKLALNPTMLPPCREVFLAPRAPITLNELVQRRGNRLPLPPQDVDPGSEDDASNGEDATSDQDEHPSTSTPRELTLAEQWEANRARRPPTCPKCYEVGCAGCACLCEASDVWVEHGGHFFPTCKMCGGEECPGCNPADFILSLHQMSFSECPPLYTAAPWPSTPGYHARVGFEDINLEEYAGTFYAVITDDWQGEDAKVNLRVFEDQVVFDSSILADQHRAFSLAVPITLRAFDLAIPLAPPRQRRIRTHLPHRLPLRLPLPTRPISPRRLQQQFVRVLGPAAATPPIVHHEDPPLPPLEPVGPANATNTIYNNEDAPPRTFTRNFVHGVEQEPVPPFHSAAHKRPCQVHLRELYAVTGHNRIFTNRERATAVWMDTPGADFFFSHDVNKIWEFLRGG</sequence>